<protein>
    <recommendedName>
        <fullName evidence="6">General stress protein A</fullName>
    </recommendedName>
</protein>
<dbReference type="CDD" id="cd04194">
    <property type="entry name" value="GT8_A4GalT_like"/>
    <property type="match status" value="1"/>
</dbReference>
<accession>A0A0L0JHZ6</accession>
<dbReference type="InterPro" id="IPR050748">
    <property type="entry name" value="Glycosyltrans_8_dom-fam"/>
</dbReference>
<dbReference type="OrthoDB" id="5672604at2"/>
<dbReference type="PATRIC" id="fig|42234.21.peg.8443"/>
<dbReference type="Proteomes" id="UP000037151">
    <property type="component" value="Unassembled WGS sequence"/>
</dbReference>
<evidence type="ECO:0000256" key="3">
    <source>
        <dbReference type="ARBA" id="ARBA00022723"/>
    </source>
</evidence>
<comment type="caution">
    <text evidence="4">The sequence shown here is derived from an EMBL/GenBank/DDBJ whole genome shotgun (WGS) entry which is preliminary data.</text>
</comment>
<evidence type="ECO:0008006" key="6">
    <source>
        <dbReference type="Google" id="ProtNLM"/>
    </source>
</evidence>
<dbReference type="PANTHER" id="PTHR13778">
    <property type="entry name" value="GLYCOSYLTRANSFERASE 8 DOMAIN-CONTAINING PROTEIN"/>
    <property type="match status" value="1"/>
</dbReference>
<gene>
    <name evidence="4" type="ORF">IQ63_41095</name>
</gene>
<dbReference type="InterPro" id="IPR002495">
    <property type="entry name" value="Glyco_trans_8"/>
</dbReference>
<dbReference type="AlphaFoldDB" id="A0A0L0JHZ6"/>
<name>A0A0L0JHZ6_9ACTN</name>
<dbReference type="RefSeq" id="WP_050375133.1">
    <property type="nucleotide sequence ID" value="NZ_KQ257834.1"/>
</dbReference>
<dbReference type="EMBL" id="JPPY01000229">
    <property type="protein sequence ID" value="KND25228.1"/>
    <property type="molecule type" value="Genomic_DNA"/>
</dbReference>
<dbReference type="SUPFAM" id="SSF53448">
    <property type="entry name" value="Nucleotide-diphospho-sugar transferases"/>
    <property type="match status" value="1"/>
</dbReference>
<keyword evidence="2" id="KW-0808">Transferase</keyword>
<proteinExistence type="predicted"/>
<evidence type="ECO:0000256" key="2">
    <source>
        <dbReference type="ARBA" id="ARBA00022679"/>
    </source>
</evidence>
<dbReference type="InterPro" id="IPR029044">
    <property type="entry name" value="Nucleotide-diphossugar_trans"/>
</dbReference>
<keyword evidence="1" id="KW-0328">Glycosyltransferase</keyword>
<evidence type="ECO:0000256" key="1">
    <source>
        <dbReference type="ARBA" id="ARBA00022676"/>
    </source>
</evidence>
<sequence length="296" mass="33332">MSTSTSGVVLCFDSTYTWPACVAMHSVIQTWESPDPLNIYCLCNSTLTPADRAAVESVGKQRNTRLHIIDIDISVPEIRIEHLSAMAYARAVAPELIDAEFLVYIDCDVIACASLHTLLRPIASDYPLAAARDVYGPELAAPHIGPERFPFGRRAGTFPYFNSGVMAIDVARWRKQKITPRVRDLMRDPDWRPALDDQDTLNYVLDGRFEMLDPRWNVVPVGFLNRSFNSTSIPGDRYVPAEYQRDLEESPWMVHYLTGRKPWLVDYGDDPLGHRWHAVETEVAGVLGRVTAPRTG</sequence>
<dbReference type="PANTHER" id="PTHR13778:SF47">
    <property type="entry name" value="LIPOPOLYSACCHARIDE 1,3-GALACTOSYLTRANSFERASE"/>
    <property type="match status" value="1"/>
</dbReference>
<evidence type="ECO:0000313" key="5">
    <source>
        <dbReference type="Proteomes" id="UP000037151"/>
    </source>
</evidence>
<evidence type="ECO:0000313" key="4">
    <source>
        <dbReference type="EMBL" id="KND25228.1"/>
    </source>
</evidence>
<dbReference type="GO" id="GO:0016757">
    <property type="term" value="F:glycosyltransferase activity"/>
    <property type="evidence" value="ECO:0007669"/>
    <property type="project" value="UniProtKB-KW"/>
</dbReference>
<reference evidence="5" key="1">
    <citation type="submission" date="2014-07" db="EMBL/GenBank/DDBJ databases">
        <title>Genome sequencing of plant-pathogenic Streptomyces species.</title>
        <authorList>
            <person name="Harrison J."/>
            <person name="Sapp M."/>
            <person name="Thwaites R."/>
            <person name="Studholme D.J."/>
        </authorList>
    </citation>
    <scope>NUCLEOTIDE SEQUENCE [LARGE SCALE GENOMIC DNA]</scope>
    <source>
        <strain evidence="5">NCPPB 4445</strain>
    </source>
</reference>
<dbReference type="Gene3D" id="3.90.550.10">
    <property type="entry name" value="Spore Coat Polysaccharide Biosynthesis Protein SpsA, Chain A"/>
    <property type="match status" value="1"/>
</dbReference>
<organism evidence="4 5">
    <name type="scientific">Streptomyces acidiscabies</name>
    <dbReference type="NCBI Taxonomy" id="42234"/>
    <lineage>
        <taxon>Bacteria</taxon>
        <taxon>Bacillati</taxon>
        <taxon>Actinomycetota</taxon>
        <taxon>Actinomycetes</taxon>
        <taxon>Kitasatosporales</taxon>
        <taxon>Streptomycetaceae</taxon>
        <taxon>Streptomyces</taxon>
    </lineage>
</organism>
<keyword evidence="3" id="KW-0479">Metal-binding</keyword>
<dbReference type="Pfam" id="PF01501">
    <property type="entry name" value="Glyco_transf_8"/>
    <property type="match status" value="1"/>
</dbReference>
<dbReference type="GO" id="GO:0046872">
    <property type="term" value="F:metal ion binding"/>
    <property type="evidence" value="ECO:0007669"/>
    <property type="project" value="UniProtKB-KW"/>
</dbReference>